<dbReference type="KEGG" id="rjg:CCGE525_14960"/>
<dbReference type="Gene3D" id="3.20.20.70">
    <property type="entry name" value="Aldolase class I"/>
    <property type="match status" value="1"/>
</dbReference>
<dbReference type="PANTHER" id="PTHR22893">
    <property type="entry name" value="NADH OXIDOREDUCTASE-RELATED"/>
    <property type="match status" value="1"/>
</dbReference>
<dbReference type="EMBL" id="CP032694">
    <property type="protein sequence ID" value="AYG59964.1"/>
    <property type="molecule type" value="Genomic_DNA"/>
</dbReference>
<accession>A0A387FV24</accession>
<dbReference type="GO" id="GO:0005829">
    <property type="term" value="C:cytosol"/>
    <property type="evidence" value="ECO:0007669"/>
    <property type="project" value="UniProtKB-ARBA"/>
</dbReference>
<comment type="cofactor">
    <cofactor evidence="1">
        <name>FMN</name>
        <dbReference type="ChEBI" id="CHEBI:58210"/>
    </cofactor>
</comment>
<gene>
    <name evidence="5" type="ORF">CCGE525_14960</name>
</gene>
<dbReference type="CDD" id="cd02933">
    <property type="entry name" value="OYE_like_FMN"/>
    <property type="match status" value="1"/>
</dbReference>
<dbReference type="FunFam" id="3.20.20.70:FF:000059">
    <property type="entry name" value="N-ethylmaleimide reductase, FMN-linked"/>
    <property type="match status" value="1"/>
</dbReference>
<evidence type="ECO:0000256" key="3">
    <source>
        <dbReference type="ARBA" id="ARBA00023002"/>
    </source>
</evidence>
<dbReference type="OrthoDB" id="9804454at2"/>
<dbReference type="Proteomes" id="UP000282195">
    <property type="component" value="Chromosome"/>
</dbReference>
<comment type="similarity">
    <text evidence="2">Belongs to the NADH:flavin oxidoreductase/NADH oxidase family.</text>
</comment>
<dbReference type="GO" id="GO:0016628">
    <property type="term" value="F:oxidoreductase activity, acting on the CH-CH group of donors, NAD or NADP as acceptor"/>
    <property type="evidence" value="ECO:0007669"/>
    <property type="project" value="UniProtKB-ARBA"/>
</dbReference>
<dbReference type="PANTHER" id="PTHR22893:SF98">
    <property type="entry name" value="OXIDOREDUCTASE"/>
    <property type="match status" value="1"/>
</dbReference>
<dbReference type="InterPro" id="IPR013785">
    <property type="entry name" value="Aldolase_TIM"/>
</dbReference>
<sequence length="372" mass="40542">MTSDSTTHLFSPVRIGEMDLQHRVVMAPLTRMRADHDSDVPTDLMLEYYSQRATKGGLIITEATTITPDNRGYLGAPGIYSDAQVAGWARITDAVHAKGGFIYLQLWHVGRTAHSDISNGHIPVAPSAIPYDGLAFTRNGWVPATPPRALSEKEVGEVIELYRSAAIRAKAAGFDGVEIHAANGYLPDQFLQDISNKRSDRYGGSIENRARFLLDVAAAVKSVWGANHYAVRLSPSGVFNGMGDSDPDALFDYVVRSLDQRELSYLHIVEPRVVGSQDVEGMEHPIATNRLRKLFKAPIISAGGYDGAKAEAVIGAGDAELVAFGRSFIANPDLPERLRTGAALNRYDRDTFYGGTEKGYVDYPFLQAEAAE</sequence>
<evidence type="ECO:0000256" key="2">
    <source>
        <dbReference type="ARBA" id="ARBA00005979"/>
    </source>
</evidence>
<dbReference type="AlphaFoldDB" id="A0A387FV24"/>
<name>A0A387FV24_9HYPH</name>
<evidence type="ECO:0000256" key="1">
    <source>
        <dbReference type="ARBA" id="ARBA00001917"/>
    </source>
</evidence>
<evidence type="ECO:0000259" key="4">
    <source>
        <dbReference type="Pfam" id="PF00724"/>
    </source>
</evidence>
<dbReference type="GO" id="GO:0010181">
    <property type="term" value="F:FMN binding"/>
    <property type="evidence" value="ECO:0007669"/>
    <property type="project" value="InterPro"/>
</dbReference>
<evidence type="ECO:0000313" key="6">
    <source>
        <dbReference type="Proteomes" id="UP000282195"/>
    </source>
</evidence>
<keyword evidence="6" id="KW-1185">Reference proteome</keyword>
<keyword evidence="3" id="KW-0560">Oxidoreductase</keyword>
<protein>
    <submittedName>
        <fullName evidence="5">Alkene reductase</fullName>
    </submittedName>
</protein>
<dbReference type="RefSeq" id="WP_120704960.1">
    <property type="nucleotide sequence ID" value="NZ_CP032694.1"/>
</dbReference>
<dbReference type="SUPFAM" id="SSF51395">
    <property type="entry name" value="FMN-linked oxidoreductases"/>
    <property type="match status" value="1"/>
</dbReference>
<feature type="domain" description="NADH:flavin oxidoreductase/NADH oxidase N-terminal" evidence="4">
    <location>
        <begin position="9"/>
        <end position="344"/>
    </location>
</feature>
<dbReference type="InterPro" id="IPR045247">
    <property type="entry name" value="Oye-like"/>
</dbReference>
<reference evidence="5 6" key="1">
    <citation type="submission" date="2018-10" db="EMBL/GenBank/DDBJ databases">
        <title>Rhizobium etli, R. leguminosarum and a new Rhizobium genospecies from Phaseolus dumosus.</title>
        <authorList>
            <person name="Ramirez-Puebla S.T."/>
            <person name="Rogel-Hernandez M.A."/>
            <person name="Guerrero G."/>
            <person name="Ormeno-Orrillo E."/>
            <person name="Martinez-Romero J.C."/>
            <person name="Negrete-Yankelevich S."/>
            <person name="Martinez-Romero E."/>
        </authorList>
    </citation>
    <scope>NUCLEOTIDE SEQUENCE [LARGE SCALE GENOMIC DNA]</scope>
    <source>
        <strain evidence="5 6">CCGE525</strain>
    </source>
</reference>
<evidence type="ECO:0000313" key="5">
    <source>
        <dbReference type="EMBL" id="AYG59964.1"/>
    </source>
</evidence>
<dbReference type="InterPro" id="IPR001155">
    <property type="entry name" value="OxRdtase_FMN_N"/>
</dbReference>
<proteinExistence type="inferred from homology"/>
<dbReference type="Pfam" id="PF00724">
    <property type="entry name" value="Oxidored_FMN"/>
    <property type="match status" value="1"/>
</dbReference>
<organism evidence="5 6">
    <name type="scientific">Rhizobium jaguaris</name>
    <dbReference type="NCBI Taxonomy" id="1312183"/>
    <lineage>
        <taxon>Bacteria</taxon>
        <taxon>Pseudomonadati</taxon>
        <taxon>Pseudomonadota</taxon>
        <taxon>Alphaproteobacteria</taxon>
        <taxon>Hyphomicrobiales</taxon>
        <taxon>Rhizobiaceae</taxon>
        <taxon>Rhizobium/Agrobacterium group</taxon>
        <taxon>Rhizobium</taxon>
    </lineage>
</organism>